<proteinExistence type="predicted"/>
<dbReference type="EMBL" id="CAJNOB010000045">
    <property type="protein sequence ID" value="CAF0702218.1"/>
    <property type="molecule type" value="Genomic_DNA"/>
</dbReference>
<evidence type="ECO:0000313" key="1">
    <source>
        <dbReference type="EMBL" id="CAF0702218.1"/>
    </source>
</evidence>
<reference evidence="1" key="1">
    <citation type="submission" date="2021-02" db="EMBL/GenBank/DDBJ databases">
        <authorList>
            <person name="Cremers G."/>
            <person name="Picone N."/>
        </authorList>
    </citation>
    <scope>NUCLEOTIDE SEQUENCE</scope>
    <source>
        <strain evidence="1">PQ17</strain>
    </source>
</reference>
<sequence>MFPWGGEVGPGWEVEAMTGVWLETGDPVVWSSLQVVNVECELSSQTAWFGEMAFLERETSQNFEFSPILGTGLLYLLQKNSQLDVALHVSIHGGFPSVSVTFGWSFRQ</sequence>
<evidence type="ECO:0000313" key="2">
    <source>
        <dbReference type="Proteomes" id="UP000663859"/>
    </source>
</evidence>
<name>A0A8J2BK96_9BACT</name>
<dbReference type="AlphaFoldDB" id="A0A8J2BK96"/>
<protein>
    <submittedName>
        <fullName evidence="1">Uncharacterized protein</fullName>
    </submittedName>
</protein>
<comment type="caution">
    <text evidence="1">The sequence shown here is derived from an EMBL/GenBank/DDBJ whole genome shotgun (WGS) entry which is preliminary data.</text>
</comment>
<gene>
    <name evidence="1" type="ORF">MPNT_50001</name>
</gene>
<organism evidence="1 2">
    <name type="scientific">Candidatus Methylacidithermus pantelleriae</name>
    <dbReference type="NCBI Taxonomy" id="2744239"/>
    <lineage>
        <taxon>Bacteria</taxon>
        <taxon>Pseudomonadati</taxon>
        <taxon>Verrucomicrobiota</taxon>
        <taxon>Methylacidiphilae</taxon>
        <taxon>Methylacidiphilales</taxon>
        <taxon>Methylacidiphilaceae</taxon>
        <taxon>Candidatus Methylacidithermus</taxon>
    </lineage>
</organism>
<accession>A0A8J2BK96</accession>
<keyword evidence="2" id="KW-1185">Reference proteome</keyword>
<dbReference type="Proteomes" id="UP000663859">
    <property type="component" value="Unassembled WGS sequence"/>
</dbReference>